<evidence type="ECO:0000256" key="1">
    <source>
        <dbReference type="SAM" id="MobiDB-lite"/>
    </source>
</evidence>
<keyword evidence="3" id="KW-1185">Reference proteome</keyword>
<feature type="compositionally biased region" description="Pro residues" evidence="1">
    <location>
        <begin position="29"/>
        <end position="39"/>
    </location>
</feature>
<accession>A0A7J7TWZ0</accession>
<dbReference type="EMBL" id="JACAGB010000023">
    <property type="protein sequence ID" value="KAF6305093.1"/>
    <property type="molecule type" value="Genomic_DNA"/>
</dbReference>
<evidence type="ECO:0000313" key="3">
    <source>
        <dbReference type="Proteomes" id="UP000558488"/>
    </source>
</evidence>
<evidence type="ECO:0000313" key="2">
    <source>
        <dbReference type="EMBL" id="KAF6305093.1"/>
    </source>
</evidence>
<name>A0A7J7TWZ0_PIPKU</name>
<protein>
    <submittedName>
        <fullName evidence="2">Uncharacterized protein</fullName>
    </submittedName>
</protein>
<organism evidence="2 3">
    <name type="scientific">Pipistrellus kuhlii</name>
    <name type="common">Kuhl's pipistrelle</name>
    <dbReference type="NCBI Taxonomy" id="59472"/>
    <lineage>
        <taxon>Eukaryota</taxon>
        <taxon>Metazoa</taxon>
        <taxon>Chordata</taxon>
        <taxon>Craniata</taxon>
        <taxon>Vertebrata</taxon>
        <taxon>Euteleostomi</taxon>
        <taxon>Mammalia</taxon>
        <taxon>Eutheria</taxon>
        <taxon>Laurasiatheria</taxon>
        <taxon>Chiroptera</taxon>
        <taxon>Yangochiroptera</taxon>
        <taxon>Vespertilionidae</taxon>
        <taxon>Pipistrellus</taxon>
    </lineage>
</organism>
<dbReference type="AlphaFoldDB" id="A0A7J7TWZ0"/>
<proteinExistence type="predicted"/>
<gene>
    <name evidence="2" type="ORF">mPipKuh1_000159</name>
</gene>
<dbReference type="OrthoDB" id="8786528at2759"/>
<comment type="caution">
    <text evidence="2">The sequence shown here is derived from an EMBL/GenBank/DDBJ whole genome shotgun (WGS) entry which is preliminary data.</text>
</comment>
<dbReference type="Proteomes" id="UP000558488">
    <property type="component" value="Unassembled WGS sequence"/>
</dbReference>
<reference evidence="2 3" key="1">
    <citation type="journal article" date="2020" name="Nature">
        <title>Six reference-quality genomes reveal evolution of bat adaptations.</title>
        <authorList>
            <person name="Jebb D."/>
            <person name="Huang Z."/>
            <person name="Pippel M."/>
            <person name="Hughes G.M."/>
            <person name="Lavrichenko K."/>
            <person name="Devanna P."/>
            <person name="Winkler S."/>
            <person name="Jermiin L.S."/>
            <person name="Skirmuntt E.C."/>
            <person name="Katzourakis A."/>
            <person name="Burkitt-Gray L."/>
            <person name="Ray D.A."/>
            <person name="Sullivan K.A.M."/>
            <person name="Roscito J.G."/>
            <person name="Kirilenko B.M."/>
            <person name="Davalos L.M."/>
            <person name="Corthals A.P."/>
            <person name="Power M.L."/>
            <person name="Jones G."/>
            <person name="Ransome R.D."/>
            <person name="Dechmann D.K.N."/>
            <person name="Locatelli A.G."/>
            <person name="Puechmaille S.J."/>
            <person name="Fedrigo O."/>
            <person name="Jarvis E.D."/>
            <person name="Hiller M."/>
            <person name="Vernes S.C."/>
            <person name="Myers E.W."/>
            <person name="Teeling E.C."/>
        </authorList>
    </citation>
    <scope>NUCLEOTIDE SEQUENCE [LARGE SCALE GENOMIC DNA]</scope>
    <source>
        <strain evidence="2">MPipKuh1</strain>
        <tissue evidence="2">Flight muscle</tissue>
    </source>
</reference>
<feature type="region of interest" description="Disordered" evidence="1">
    <location>
        <begin position="21"/>
        <end position="47"/>
    </location>
</feature>
<sequence>MGLKGAGCFPWCVCRRQRGTERGAGLDPAAPPDPDPSPVTAPIMAEGGMPSLGSSAYFSRKARLSFRHQLHDRASANDSTI</sequence>